<accession>A0A1H4DQN3</accession>
<evidence type="ECO:0000313" key="2">
    <source>
        <dbReference type="EMBL" id="SEA75065.1"/>
    </source>
</evidence>
<evidence type="ECO:0000256" key="1">
    <source>
        <dbReference type="SAM" id="SignalP"/>
    </source>
</evidence>
<gene>
    <name evidence="2" type="ORF">SAMN05660909_03288</name>
</gene>
<dbReference type="OrthoDB" id="673451at2"/>
<keyword evidence="3" id="KW-1185">Reference proteome</keyword>
<dbReference type="RefSeq" id="WP_139170205.1">
    <property type="nucleotide sequence ID" value="NZ_BKAT01000023.1"/>
</dbReference>
<dbReference type="AlphaFoldDB" id="A0A1H4DQN3"/>
<reference evidence="3" key="1">
    <citation type="submission" date="2016-10" db="EMBL/GenBank/DDBJ databases">
        <authorList>
            <person name="Varghese N."/>
            <person name="Submissions S."/>
        </authorList>
    </citation>
    <scope>NUCLEOTIDE SEQUENCE [LARGE SCALE GENOMIC DNA]</scope>
    <source>
        <strain evidence="3">DSM 23920</strain>
    </source>
</reference>
<dbReference type="EMBL" id="FNRL01000014">
    <property type="protein sequence ID" value="SEA75065.1"/>
    <property type="molecule type" value="Genomic_DNA"/>
</dbReference>
<dbReference type="Proteomes" id="UP000199656">
    <property type="component" value="Unassembled WGS sequence"/>
</dbReference>
<organism evidence="2 3">
    <name type="scientific">Chitinophaga terrae</name>
    <name type="common">ex Kim and Jung 2007</name>
    <dbReference type="NCBI Taxonomy" id="408074"/>
    <lineage>
        <taxon>Bacteria</taxon>
        <taxon>Pseudomonadati</taxon>
        <taxon>Bacteroidota</taxon>
        <taxon>Chitinophagia</taxon>
        <taxon>Chitinophagales</taxon>
        <taxon>Chitinophagaceae</taxon>
        <taxon>Chitinophaga</taxon>
    </lineage>
</organism>
<proteinExistence type="predicted"/>
<feature type="signal peptide" evidence="1">
    <location>
        <begin position="1"/>
        <end position="19"/>
    </location>
</feature>
<evidence type="ECO:0000313" key="3">
    <source>
        <dbReference type="Proteomes" id="UP000199656"/>
    </source>
</evidence>
<dbReference type="PROSITE" id="PS51257">
    <property type="entry name" value="PROKAR_LIPOPROTEIN"/>
    <property type="match status" value="1"/>
</dbReference>
<sequence length="133" mass="14727">MHKLYLLIPLLALACQQTAPGNASSIPTTDGATNKKIRSFKVLSTSENEDSGAYELNGIRVTVVNTLPMQNINISLQGKRLINYLHAIDSPTTGIPVPSLVTTNKDTIVVVDYQQQRYSFRIKENKATLIKQR</sequence>
<protein>
    <submittedName>
        <fullName evidence="2">Uncharacterized protein</fullName>
    </submittedName>
</protein>
<feature type="chain" id="PRO_5011673792" evidence="1">
    <location>
        <begin position="20"/>
        <end position="133"/>
    </location>
</feature>
<name>A0A1H4DQN3_9BACT</name>
<keyword evidence="1" id="KW-0732">Signal</keyword>